<dbReference type="OrthoDB" id="6133115at2759"/>
<dbReference type="PROSITE" id="PS50157">
    <property type="entry name" value="ZINC_FINGER_C2H2_2"/>
    <property type="match status" value="2"/>
</dbReference>
<keyword evidence="1" id="KW-0479">Metal-binding</keyword>
<evidence type="ECO:0000259" key="2">
    <source>
        <dbReference type="PROSITE" id="PS50157"/>
    </source>
</evidence>
<dbReference type="GO" id="GO:0008270">
    <property type="term" value="F:zinc ion binding"/>
    <property type="evidence" value="ECO:0007669"/>
    <property type="project" value="UniProtKB-KW"/>
</dbReference>
<dbReference type="Proteomes" id="UP000504637">
    <property type="component" value="Unplaced"/>
</dbReference>
<protein>
    <recommendedName>
        <fullName evidence="2">C2H2-type domain-containing protein</fullName>
    </recommendedName>
</protein>
<evidence type="ECO:0000256" key="1">
    <source>
        <dbReference type="PROSITE-ProRule" id="PRU00042"/>
    </source>
</evidence>
<dbReference type="AlphaFoldDB" id="A0A6J3LV58"/>
<name>A0A6J3LV58_9PEZI</name>
<dbReference type="PROSITE" id="PS00028">
    <property type="entry name" value="ZINC_FINGER_C2H2_1"/>
    <property type="match status" value="2"/>
</dbReference>
<reference evidence="4" key="2">
    <citation type="submission" date="2020-04" db="EMBL/GenBank/DDBJ databases">
        <authorList>
            <consortium name="NCBI Genome Project"/>
        </authorList>
    </citation>
    <scope>NUCLEOTIDE SEQUENCE</scope>
    <source>
        <strain evidence="4">CBS 342.82</strain>
    </source>
</reference>
<feature type="domain" description="C2H2-type" evidence="2">
    <location>
        <begin position="558"/>
        <end position="587"/>
    </location>
</feature>
<dbReference type="PANTHER" id="PTHR35391">
    <property type="entry name" value="C2H2-TYPE DOMAIN-CONTAINING PROTEIN-RELATED"/>
    <property type="match status" value="1"/>
</dbReference>
<keyword evidence="1" id="KW-0862">Zinc</keyword>
<dbReference type="SUPFAM" id="SSF57667">
    <property type="entry name" value="beta-beta-alpha zinc fingers"/>
    <property type="match status" value="1"/>
</dbReference>
<evidence type="ECO:0000313" key="3">
    <source>
        <dbReference type="Proteomes" id="UP000504637"/>
    </source>
</evidence>
<keyword evidence="1" id="KW-0863">Zinc-finger</keyword>
<dbReference type="Gene3D" id="3.30.160.60">
    <property type="entry name" value="Classic Zinc Finger"/>
    <property type="match status" value="1"/>
</dbReference>
<dbReference type="PANTHER" id="PTHR35391:SF7">
    <property type="entry name" value="C2H2-TYPE DOMAIN-CONTAINING PROTEIN"/>
    <property type="match status" value="1"/>
</dbReference>
<keyword evidence="3" id="KW-1185">Reference proteome</keyword>
<evidence type="ECO:0000313" key="4">
    <source>
        <dbReference type="RefSeq" id="XP_033456686.1"/>
    </source>
</evidence>
<reference evidence="4" key="1">
    <citation type="submission" date="2020-01" db="EMBL/GenBank/DDBJ databases">
        <authorList>
            <consortium name="DOE Joint Genome Institute"/>
            <person name="Haridas S."/>
            <person name="Albert R."/>
            <person name="Binder M."/>
            <person name="Bloem J."/>
            <person name="Labutti K."/>
            <person name="Salamov A."/>
            <person name="Andreopoulos B."/>
            <person name="Baker S.E."/>
            <person name="Barry K."/>
            <person name="Bills G."/>
            <person name="Bluhm B.H."/>
            <person name="Cannon C."/>
            <person name="Castanera R."/>
            <person name="Culley D.E."/>
            <person name="Daum C."/>
            <person name="Ezra D."/>
            <person name="Gonzalez J.B."/>
            <person name="Henrissat B."/>
            <person name="Kuo A."/>
            <person name="Liang C."/>
            <person name="Lipzen A."/>
            <person name="Lutzoni F."/>
            <person name="Magnuson J."/>
            <person name="Mondo S."/>
            <person name="Nolan M."/>
            <person name="Ohm R."/>
            <person name="Pangilinan J."/>
            <person name="Park H.-J."/>
            <person name="Ramirez L."/>
            <person name="Alfaro M."/>
            <person name="Sun H."/>
            <person name="Tritt A."/>
            <person name="Yoshinaga Y."/>
            <person name="Zwiers L.-H."/>
            <person name="Turgeon B.G."/>
            <person name="Goodwin S.B."/>
            <person name="Spatafora J.W."/>
            <person name="Crous P.W."/>
            <person name="Grigoriev I.V."/>
        </authorList>
    </citation>
    <scope>NUCLEOTIDE SEQUENCE</scope>
    <source>
        <strain evidence="4">CBS 342.82</strain>
    </source>
</reference>
<dbReference type="InterPro" id="IPR013087">
    <property type="entry name" value="Znf_C2H2_type"/>
</dbReference>
<accession>A0A6J3LV58</accession>
<feature type="domain" description="C2H2-type" evidence="2">
    <location>
        <begin position="590"/>
        <end position="618"/>
    </location>
</feature>
<dbReference type="GeneID" id="54361224"/>
<dbReference type="SMART" id="SM00355">
    <property type="entry name" value="ZnF_C2H2"/>
    <property type="match status" value="4"/>
</dbReference>
<reference evidence="4" key="3">
    <citation type="submission" date="2025-08" db="UniProtKB">
        <authorList>
            <consortium name="RefSeq"/>
        </authorList>
    </citation>
    <scope>IDENTIFICATION</scope>
    <source>
        <strain evidence="4">CBS 342.82</strain>
    </source>
</reference>
<dbReference type="Pfam" id="PF26082">
    <property type="entry name" value="zf-C2H2_AcuF"/>
    <property type="match status" value="1"/>
</dbReference>
<dbReference type="RefSeq" id="XP_033456686.1">
    <property type="nucleotide sequence ID" value="XM_033603424.1"/>
</dbReference>
<organism evidence="4">
    <name type="scientific">Dissoconium aciculare CBS 342.82</name>
    <dbReference type="NCBI Taxonomy" id="1314786"/>
    <lineage>
        <taxon>Eukaryota</taxon>
        <taxon>Fungi</taxon>
        <taxon>Dikarya</taxon>
        <taxon>Ascomycota</taxon>
        <taxon>Pezizomycotina</taxon>
        <taxon>Dothideomycetes</taxon>
        <taxon>Dothideomycetidae</taxon>
        <taxon>Mycosphaerellales</taxon>
        <taxon>Dissoconiaceae</taxon>
        <taxon>Dissoconium</taxon>
    </lineage>
</organism>
<dbReference type="InterPro" id="IPR036236">
    <property type="entry name" value="Znf_C2H2_sf"/>
</dbReference>
<dbReference type="InterPro" id="IPR058925">
    <property type="entry name" value="zf-C2H2_AcuF"/>
</dbReference>
<proteinExistence type="predicted"/>
<sequence length="690" mass="78621">MARGQGSASTLQHILQDFDHRFVVPEEQSLAYRSRKILDALESLAGNDDMKVANDRKNSSLSDVLKGFKIWSDSVGALYDADDPKSLEYQVKSTLKLRLRLFGLLGDLRDDLQDFQLLSRDEAPVVVDESPDLDASLHDVLQVNLINGLRETMRWLFKTSDLAIEQNNCDGYDFKVAEIEQDEVSDDLDHIFDLFPRLRQTSFEWLRLRLAKASKQRLKWLRCCIALADDTGLHAAPSEISISPAKTRADPIERHGTRRAVHDKVVAADMSLTDLALSAATLMPQALRVSDLRDVSNGEAIFTCPCCCKAVSFTSQSEWVSHVFSDLKAYVCLEEHCGVQLFETSDAWLDHYLSNHFKTWLCLYCHDEMSFDHLDEFEGHLHKEHAWKFNSEQINQICKISEQEPAEISASACHICEWKPEVQRQRPNRDLNSPLRDMVSLEDLKKHVGSHMEQMALTILVPNCRTQHNPLEEKQVILKQEVPSTVVCSTDYGSTDLKNEIDREKGTWLSEGQATLGEHDSIIKAEEPESDKASSRELAWVNETLKWRKRNTQIKDVYRCGVGSCERSYERRLDRNRHRRAHFLDNQRPYPCSKCERGFLDSEDLRRHLRGLHHLDDTTAQQLVLEARPRVLPPSDFDQLHAIALETNGLAASAQGQRILEDPGDGDTPRLIPNEMDAEAQVLEQGVTYV</sequence>
<gene>
    <name evidence="4" type="ORF">K489DRAFT_373489</name>
</gene>